<evidence type="ECO:0000313" key="3">
    <source>
        <dbReference type="Proteomes" id="UP000190367"/>
    </source>
</evidence>
<evidence type="ECO:0000256" key="1">
    <source>
        <dbReference type="SAM" id="SignalP"/>
    </source>
</evidence>
<organism evidence="2 3">
    <name type="scientific">Chitinophaga eiseniae</name>
    <dbReference type="NCBI Taxonomy" id="634771"/>
    <lineage>
        <taxon>Bacteria</taxon>
        <taxon>Pseudomonadati</taxon>
        <taxon>Bacteroidota</taxon>
        <taxon>Chitinophagia</taxon>
        <taxon>Chitinophagales</taxon>
        <taxon>Chitinophagaceae</taxon>
        <taxon>Chitinophaga</taxon>
    </lineage>
</organism>
<feature type="signal peptide" evidence="1">
    <location>
        <begin position="1"/>
        <end position="20"/>
    </location>
</feature>
<keyword evidence="1" id="KW-0732">Signal</keyword>
<dbReference type="EMBL" id="FUWZ01000006">
    <property type="protein sequence ID" value="SKA43334.1"/>
    <property type="molecule type" value="Genomic_DNA"/>
</dbReference>
<dbReference type="STRING" id="634771.SAMN04488128_106170"/>
<reference evidence="3" key="1">
    <citation type="submission" date="2017-02" db="EMBL/GenBank/DDBJ databases">
        <authorList>
            <person name="Varghese N."/>
            <person name="Submissions S."/>
        </authorList>
    </citation>
    <scope>NUCLEOTIDE SEQUENCE [LARGE SCALE GENOMIC DNA]</scope>
    <source>
        <strain evidence="3">DSM 22224</strain>
    </source>
</reference>
<dbReference type="AlphaFoldDB" id="A0A1T4TSE4"/>
<keyword evidence="3" id="KW-1185">Reference proteome</keyword>
<gene>
    <name evidence="2" type="ORF">SAMN04488128_106170</name>
</gene>
<accession>A0A1T4TSE4</accession>
<name>A0A1T4TSE4_9BACT</name>
<dbReference type="OrthoDB" id="663643at2"/>
<feature type="chain" id="PRO_5012459359" evidence="1">
    <location>
        <begin position="21"/>
        <end position="176"/>
    </location>
</feature>
<dbReference type="RefSeq" id="WP_078672536.1">
    <property type="nucleotide sequence ID" value="NZ_FUWZ01000006.1"/>
</dbReference>
<sequence length="176" mass="20257">MHKTKCLLAGLLLAACVIVAQNRQTGHPAIRKAVREINRDTALKQVTLTNEEWMTEMPDGGGSLTGYYKNKTLVKAVRWIGYSSGVEVVEFYFKNNELLFVYEQSDLFFYDEKKGELRTDSLERNFEGRYYFSGKKMIDYTTLGHNRFEDDSLDAGKIWPKEAATCRHLLARKVAR</sequence>
<evidence type="ECO:0000313" key="2">
    <source>
        <dbReference type="EMBL" id="SKA43334.1"/>
    </source>
</evidence>
<proteinExistence type="predicted"/>
<protein>
    <submittedName>
        <fullName evidence="2">Uncharacterized protein</fullName>
    </submittedName>
</protein>
<dbReference type="Proteomes" id="UP000190367">
    <property type="component" value="Unassembled WGS sequence"/>
</dbReference>
<dbReference type="PROSITE" id="PS51257">
    <property type="entry name" value="PROKAR_LIPOPROTEIN"/>
    <property type="match status" value="1"/>
</dbReference>